<keyword evidence="3" id="KW-1185">Reference proteome</keyword>
<reference evidence="2" key="1">
    <citation type="submission" date="2021-01" db="EMBL/GenBank/DDBJ databases">
        <authorList>
            <consortium name="Genoscope - CEA"/>
            <person name="William W."/>
        </authorList>
    </citation>
    <scope>NUCLEOTIDE SEQUENCE</scope>
</reference>
<dbReference type="EMBL" id="CAJJDN010000038">
    <property type="protein sequence ID" value="CAD8079089.1"/>
    <property type="molecule type" value="Genomic_DNA"/>
</dbReference>
<dbReference type="AlphaFoldDB" id="A0A8S1MHY3"/>
<evidence type="ECO:0000256" key="1">
    <source>
        <dbReference type="SAM" id="MobiDB-lite"/>
    </source>
</evidence>
<dbReference type="Proteomes" id="UP000692954">
    <property type="component" value="Unassembled WGS sequence"/>
</dbReference>
<evidence type="ECO:0000313" key="2">
    <source>
        <dbReference type="EMBL" id="CAD8079089.1"/>
    </source>
</evidence>
<protein>
    <submittedName>
        <fullName evidence="2">Uncharacterized protein</fullName>
    </submittedName>
</protein>
<accession>A0A8S1MHY3</accession>
<dbReference type="OrthoDB" id="304238at2759"/>
<name>A0A8S1MHY3_9CILI</name>
<comment type="caution">
    <text evidence="2">The sequence shown here is derived from an EMBL/GenBank/DDBJ whole genome shotgun (WGS) entry which is preliminary data.</text>
</comment>
<proteinExistence type="predicted"/>
<sequence length="237" mass="27893">MQENFPNQKDFQQENQLIKQQLLQYWVKVSKNLDEEYEEILQLGSDSDPNDIINALFIIEDARQEQQKLEKQQLEALKIQIESQKQQINDQKQQQNEKSQSSNTKQDFNQEIRQLEIKINELSLALVQSKEEKVQYMEQAQKQIQYLKEQELELKSKLQILQFEQSKKSSFVEQDENATKNSKDYIEEDISRQSASPQTQKLKLDYSKLSLGQNLKKLTKVDQVQGASQASFRFGNK</sequence>
<gene>
    <name evidence="2" type="ORF">PSON_ATCC_30995.1.T0380276</name>
</gene>
<feature type="region of interest" description="Disordered" evidence="1">
    <location>
        <begin position="171"/>
        <end position="199"/>
    </location>
</feature>
<feature type="region of interest" description="Disordered" evidence="1">
    <location>
        <begin position="87"/>
        <end position="106"/>
    </location>
</feature>
<organism evidence="2 3">
    <name type="scientific">Paramecium sonneborni</name>
    <dbReference type="NCBI Taxonomy" id="65129"/>
    <lineage>
        <taxon>Eukaryota</taxon>
        <taxon>Sar</taxon>
        <taxon>Alveolata</taxon>
        <taxon>Ciliophora</taxon>
        <taxon>Intramacronucleata</taxon>
        <taxon>Oligohymenophorea</taxon>
        <taxon>Peniculida</taxon>
        <taxon>Parameciidae</taxon>
        <taxon>Paramecium</taxon>
    </lineage>
</organism>
<feature type="compositionally biased region" description="Basic and acidic residues" evidence="1">
    <location>
        <begin position="177"/>
        <end position="191"/>
    </location>
</feature>
<evidence type="ECO:0000313" key="3">
    <source>
        <dbReference type="Proteomes" id="UP000692954"/>
    </source>
</evidence>